<dbReference type="Proteomes" id="UP000799757">
    <property type="component" value="Unassembled WGS sequence"/>
</dbReference>
<evidence type="ECO:0000256" key="1">
    <source>
        <dbReference type="SAM" id="MobiDB-lite"/>
    </source>
</evidence>
<keyword evidence="4" id="KW-1185">Reference proteome</keyword>
<sequence length="251" mass="24711">MSPTHALRLLMASLLLTRAIAATSSVALSDFIPAIESLPQPCATVYNQVITGCVAADFDASKQRCSAACVSGLVAISQAVSRSCSLDDVSETSIIGVFLQGKGIPILCQGVSVTTIGAASSSTSTTTSSSSKAQATSSQDAASNSAGASSSSAPSSLVTSAANSDATTLAPAAPTTPAASQPSFIWSLPADSSTAAPAQTASSQKSNSDSGGGSPFDVVATGSSPQSSMQHFSASILGALLGMLLLVTVVI</sequence>
<evidence type="ECO:0000256" key="2">
    <source>
        <dbReference type="SAM" id="SignalP"/>
    </source>
</evidence>
<proteinExistence type="predicted"/>
<name>A0A6A6XIL6_9PLEO</name>
<protein>
    <recommendedName>
        <fullName evidence="5">Extracellular membrane protein CFEM domain-containing protein</fullName>
    </recommendedName>
</protein>
<dbReference type="OrthoDB" id="5427833at2759"/>
<evidence type="ECO:0000313" key="3">
    <source>
        <dbReference type="EMBL" id="KAF2796370.1"/>
    </source>
</evidence>
<evidence type="ECO:0000313" key="4">
    <source>
        <dbReference type="Proteomes" id="UP000799757"/>
    </source>
</evidence>
<feature type="chain" id="PRO_5025674146" description="Extracellular membrane protein CFEM domain-containing protein" evidence="2">
    <location>
        <begin position="22"/>
        <end position="251"/>
    </location>
</feature>
<organism evidence="3 4">
    <name type="scientific">Melanomma pulvis-pyrius CBS 109.77</name>
    <dbReference type="NCBI Taxonomy" id="1314802"/>
    <lineage>
        <taxon>Eukaryota</taxon>
        <taxon>Fungi</taxon>
        <taxon>Dikarya</taxon>
        <taxon>Ascomycota</taxon>
        <taxon>Pezizomycotina</taxon>
        <taxon>Dothideomycetes</taxon>
        <taxon>Pleosporomycetidae</taxon>
        <taxon>Pleosporales</taxon>
        <taxon>Melanommataceae</taxon>
        <taxon>Melanomma</taxon>
    </lineage>
</organism>
<dbReference type="AlphaFoldDB" id="A0A6A6XIL6"/>
<reference evidence="3" key="1">
    <citation type="journal article" date="2020" name="Stud. Mycol.">
        <title>101 Dothideomycetes genomes: a test case for predicting lifestyles and emergence of pathogens.</title>
        <authorList>
            <person name="Haridas S."/>
            <person name="Albert R."/>
            <person name="Binder M."/>
            <person name="Bloem J."/>
            <person name="Labutti K."/>
            <person name="Salamov A."/>
            <person name="Andreopoulos B."/>
            <person name="Baker S."/>
            <person name="Barry K."/>
            <person name="Bills G."/>
            <person name="Bluhm B."/>
            <person name="Cannon C."/>
            <person name="Castanera R."/>
            <person name="Culley D."/>
            <person name="Daum C."/>
            <person name="Ezra D."/>
            <person name="Gonzalez J."/>
            <person name="Henrissat B."/>
            <person name="Kuo A."/>
            <person name="Liang C."/>
            <person name="Lipzen A."/>
            <person name="Lutzoni F."/>
            <person name="Magnuson J."/>
            <person name="Mondo S."/>
            <person name="Nolan M."/>
            <person name="Ohm R."/>
            <person name="Pangilinan J."/>
            <person name="Park H.-J."/>
            <person name="Ramirez L."/>
            <person name="Alfaro M."/>
            <person name="Sun H."/>
            <person name="Tritt A."/>
            <person name="Yoshinaga Y."/>
            <person name="Zwiers L.-H."/>
            <person name="Turgeon B."/>
            <person name="Goodwin S."/>
            <person name="Spatafora J."/>
            <person name="Crous P."/>
            <person name="Grigoriev I."/>
        </authorList>
    </citation>
    <scope>NUCLEOTIDE SEQUENCE</scope>
    <source>
        <strain evidence="3">CBS 109.77</strain>
    </source>
</reference>
<feature type="signal peptide" evidence="2">
    <location>
        <begin position="1"/>
        <end position="21"/>
    </location>
</feature>
<keyword evidence="2" id="KW-0732">Signal</keyword>
<accession>A0A6A6XIL6</accession>
<evidence type="ECO:0008006" key="5">
    <source>
        <dbReference type="Google" id="ProtNLM"/>
    </source>
</evidence>
<feature type="region of interest" description="Disordered" evidence="1">
    <location>
        <begin position="122"/>
        <end position="154"/>
    </location>
</feature>
<feature type="compositionally biased region" description="Low complexity" evidence="1">
    <location>
        <begin position="195"/>
        <end position="206"/>
    </location>
</feature>
<feature type="region of interest" description="Disordered" evidence="1">
    <location>
        <begin position="195"/>
        <end position="224"/>
    </location>
</feature>
<dbReference type="EMBL" id="MU001833">
    <property type="protein sequence ID" value="KAF2796370.1"/>
    <property type="molecule type" value="Genomic_DNA"/>
</dbReference>
<gene>
    <name evidence="3" type="ORF">K505DRAFT_335280</name>
</gene>